<dbReference type="HOGENOM" id="CLU_2565514_0_0_9"/>
<dbReference type="AlphaFoldDB" id="D5XAZ8"/>
<dbReference type="STRING" id="635013.TherJR_0436"/>
<accession>D5XAZ8</accession>
<dbReference type="Proteomes" id="UP000002377">
    <property type="component" value="Chromosome"/>
</dbReference>
<name>D5XAZ8_THEPJ</name>
<reference evidence="1 2" key="1">
    <citation type="submission" date="2010-05" db="EMBL/GenBank/DDBJ databases">
        <title>Complete sequence of Thermincola sp. JR.</title>
        <authorList>
            <consortium name="US DOE Joint Genome Institute"/>
            <person name="Lucas S."/>
            <person name="Copeland A."/>
            <person name="Lapidus A."/>
            <person name="Cheng J.-F."/>
            <person name="Bruce D."/>
            <person name="Goodwin L."/>
            <person name="Pitluck S."/>
            <person name="Chertkov O."/>
            <person name="Detter J.C."/>
            <person name="Han C."/>
            <person name="Tapia R."/>
            <person name="Land M."/>
            <person name="Hauser L."/>
            <person name="Kyrpides N."/>
            <person name="Mikhailova N."/>
            <person name="Hazen T.C."/>
            <person name="Woyke T."/>
        </authorList>
    </citation>
    <scope>NUCLEOTIDE SEQUENCE [LARGE SCALE GENOMIC DNA]</scope>
    <source>
        <strain evidence="1 2">JR</strain>
    </source>
</reference>
<dbReference type="KEGG" id="tjr:TherJR_0436"/>
<dbReference type="OrthoDB" id="5345003at2"/>
<dbReference type="EMBL" id="CP002028">
    <property type="protein sequence ID" value="ADG81318.1"/>
    <property type="molecule type" value="Genomic_DNA"/>
</dbReference>
<proteinExistence type="predicted"/>
<sequence>MKPYIFLTSEGYTFQPDSDSVEPDIDNCQVIGFSEGENAEEAFRNLLQENEYLLETKFDEIYCYQLANKKRTDFSLKKEIGQ</sequence>
<evidence type="ECO:0000313" key="1">
    <source>
        <dbReference type="EMBL" id="ADG81318.1"/>
    </source>
</evidence>
<gene>
    <name evidence="1" type="ordered locus">TherJR_0436</name>
</gene>
<keyword evidence="2" id="KW-1185">Reference proteome</keyword>
<evidence type="ECO:0000313" key="2">
    <source>
        <dbReference type="Proteomes" id="UP000002377"/>
    </source>
</evidence>
<protein>
    <submittedName>
        <fullName evidence="1">Uncharacterized protein</fullName>
    </submittedName>
</protein>
<organism evidence="1 2">
    <name type="scientific">Thermincola potens (strain JR)</name>
    <dbReference type="NCBI Taxonomy" id="635013"/>
    <lineage>
        <taxon>Bacteria</taxon>
        <taxon>Bacillati</taxon>
        <taxon>Bacillota</taxon>
        <taxon>Clostridia</taxon>
        <taxon>Eubacteriales</taxon>
        <taxon>Thermincolaceae</taxon>
        <taxon>Thermincola</taxon>
    </lineage>
</organism>